<keyword evidence="9" id="KW-0249">Electron transport</keyword>
<dbReference type="EC" id="7.1.1.2" evidence="2 16"/>
<proteinExistence type="inferred from homology"/>
<evidence type="ECO:0000256" key="8">
    <source>
        <dbReference type="ARBA" id="ARBA00022967"/>
    </source>
</evidence>
<evidence type="ECO:0000256" key="9">
    <source>
        <dbReference type="ARBA" id="ARBA00022982"/>
    </source>
</evidence>
<gene>
    <name evidence="20" type="primary">nad5</name>
    <name evidence="20" type="ORF">ChtoMt_00013</name>
</gene>
<dbReference type="InterPro" id="IPR001750">
    <property type="entry name" value="ND/Mrp_TM"/>
</dbReference>
<dbReference type="InterPro" id="IPR010934">
    <property type="entry name" value="NADH_DH_su5_C"/>
</dbReference>
<feature type="transmembrane region" description="Helical" evidence="16">
    <location>
        <begin position="169"/>
        <end position="189"/>
    </location>
</feature>
<feature type="transmembrane region" description="Helical" evidence="16">
    <location>
        <begin position="113"/>
        <end position="130"/>
    </location>
</feature>
<keyword evidence="14 16" id="KW-0472">Membrane</keyword>
<evidence type="ECO:0000256" key="2">
    <source>
        <dbReference type="ARBA" id="ARBA00012944"/>
    </source>
</evidence>
<keyword evidence="13 16" id="KW-0496">Mitochondrion</keyword>
<keyword evidence="5" id="KW-0679">Respiratory chain</keyword>
<dbReference type="NCBIfam" id="NF005141">
    <property type="entry name" value="PRK06590.1"/>
    <property type="match status" value="1"/>
</dbReference>
<feature type="transmembrane region" description="Helical" evidence="16">
    <location>
        <begin position="461"/>
        <end position="481"/>
    </location>
</feature>
<keyword evidence="6 16" id="KW-0812">Transmembrane</keyword>
<feature type="transmembrane region" description="Helical" evidence="16">
    <location>
        <begin position="83"/>
        <end position="101"/>
    </location>
</feature>
<evidence type="ECO:0000259" key="18">
    <source>
        <dbReference type="Pfam" id="PF00662"/>
    </source>
</evidence>
<feature type="transmembrane region" description="Helical" evidence="16">
    <location>
        <begin position="416"/>
        <end position="440"/>
    </location>
</feature>
<reference evidence="20" key="1">
    <citation type="journal article" date="2014" name="BMC Genomics">
        <title>The mitochondrial and chloroplast genomes of the haptophyte Chrysochromulina tobin contain unique repeat structures and gene profiles.</title>
        <authorList>
            <person name="Hovde B.T."/>
            <person name="Starkenburg S.R."/>
            <person name="Hunsperger H.M."/>
            <person name="Mercer L.D."/>
            <person name="Deodato C.R."/>
            <person name="Jha R.K."/>
            <person name="Chertkov O."/>
            <person name="Monnat R.J.Jr."/>
            <person name="Cattolico R.A."/>
        </authorList>
    </citation>
    <scope>NUCLEOTIDE SEQUENCE</scope>
    <source>
        <strain evidence="20">CCMP291</strain>
    </source>
</reference>
<evidence type="ECO:0000256" key="1">
    <source>
        <dbReference type="ARBA" id="ARBA00004448"/>
    </source>
</evidence>
<dbReference type="Pfam" id="PF00662">
    <property type="entry name" value="Proton_antipo_N"/>
    <property type="match status" value="1"/>
</dbReference>
<evidence type="ECO:0000259" key="17">
    <source>
        <dbReference type="Pfam" id="PF00361"/>
    </source>
</evidence>
<dbReference type="EMBL" id="KJ201908">
    <property type="protein sequence ID" value="AHY04414.1"/>
    <property type="molecule type" value="Genomic_DNA"/>
</dbReference>
<organism evidence="20">
    <name type="scientific">Chrysochromulina tobinii</name>
    <dbReference type="NCBI Taxonomy" id="1460289"/>
    <lineage>
        <taxon>Eukaryota</taxon>
        <taxon>Haptista</taxon>
        <taxon>Haptophyta</taxon>
        <taxon>Prymnesiophyceae</taxon>
        <taxon>Prymnesiales</taxon>
        <taxon>Chrysochromulinaceae</taxon>
        <taxon>Chrysochromulina</taxon>
    </lineage>
</organism>
<dbReference type="GO" id="GO:0008137">
    <property type="term" value="F:NADH dehydrogenase (ubiquinone) activity"/>
    <property type="evidence" value="ECO:0007669"/>
    <property type="project" value="UniProtKB-EC"/>
</dbReference>
<evidence type="ECO:0000256" key="15">
    <source>
        <dbReference type="ARBA" id="ARBA00049551"/>
    </source>
</evidence>
<evidence type="ECO:0000256" key="12">
    <source>
        <dbReference type="ARBA" id="ARBA00023075"/>
    </source>
</evidence>
<sequence>MYFCILILPFLSFISCVCFGRFIGIRGSCFLSTSAIFTSFFLSVFALYETAVLSSTCTVCLAPWMVSELLVVNWGFLFDPLSTVMLVVVCGVSSLVHLYSTEYMNGDPHQGRFMSYLSLFTGFMLVLVTADNFVVMFFGWEGIGLASFLLISFWHTRIQASKSAIKAMLVNRVGDVGLALGICIIFLTFKTVDYSTAFALVPCVLNKTLSVFGFEFHALTIISFLLFWGVLGKSAQLSLHIWLPDAMEGPTPVSALIHAATLVVSGVFLIIRCSIFFENSESVLVIVSVIGALTSFFAASVGLFQNDLKRVIAYSTCSQLGYMVFITGLSHYSVSLFHLANHAVFKALLFLSAGCVIHGLSDEQDLRKMGGLLNLFPISYVMILIGSLALVGFPFLTGFYSKDCILELAIAKHNTVGNFCYFLGCCAAFCTSFYSFRLVFLTFVNPSNSYKVYLEHAHEAPILMIFPLMILSLGAIFYGYMTRDLMIGLGSLFFNNVHTNFFNFNLIDSEFLDAWIKNIPFLFTCAGGVLSLFLINCFNMNKSDILDFKLRPIPKALYVFLNKKWHFDQIVNELITVKLMNFGYSFTFQSMDKGLIERIGPSGFTASIFISSSNFVSYYSGFLYHTIFVFLIFTVLFLSFFVLGSLVSLFSYGLCFVLLVLSYLFLSFSDPFKLRD</sequence>
<dbReference type="InterPro" id="IPR003945">
    <property type="entry name" value="NU5C-like"/>
</dbReference>
<feature type="transmembrane region" description="Helical" evidence="16">
    <location>
        <begin position="649"/>
        <end position="666"/>
    </location>
</feature>
<name>A0A075DWE3_9EUKA</name>
<evidence type="ECO:0000259" key="19">
    <source>
        <dbReference type="Pfam" id="PF06455"/>
    </source>
</evidence>
<feature type="transmembrane region" description="Helical" evidence="16">
    <location>
        <begin position="136"/>
        <end position="157"/>
    </location>
</feature>
<geneLocation type="mitochondrion" evidence="20"/>
<dbReference type="PANTHER" id="PTHR42829:SF2">
    <property type="entry name" value="NADH-UBIQUINONE OXIDOREDUCTASE CHAIN 5"/>
    <property type="match status" value="1"/>
</dbReference>
<dbReference type="Pfam" id="PF00361">
    <property type="entry name" value="Proton_antipo_M"/>
    <property type="match status" value="1"/>
</dbReference>
<comment type="function">
    <text evidence="16">Core subunit of the mitochondrial membrane respiratory chain NADH dehydrogenase (Complex I) which catalyzes electron transfer from NADH through the respiratory chain, using ubiquinone as an electron acceptor. Essential for the catalytic activity and assembly of complex I.</text>
</comment>
<comment type="catalytic activity">
    <reaction evidence="15 16">
        <text>a ubiquinone + NADH + 5 H(+)(in) = a ubiquinol + NAD(+) + 4 H(+)(out)</text>
        <dbReference type="Rhea" id="RHEA:29091"/>
        <dbReference type="Rhea" id="RHEA-COMP:9565"/>
        <dbReference type="Rhea" id="RHEA-COMP:9566"/>
        <dbReference type="ChEBI" id="CHEBI:15378"/>
        <dbReference type="ChEBI" id="CHEBI:16389"/>
        <dbReference type="ChEBI" id="CHEBI:17976"/>
        <dbReference type="ChEBI" id="CHEBI:57540"/>
        <dbReference type="ChEBI" id="CHEBI:57945"/>
        <dbReference type="EC" id="7.1.1.2"/>
    </reaction>
</comment>
<feature type="transmembrane region" description="Helical" evidence="16">
    <location>
        <begin position="209"/>
        <end position="232"/>
    </location>
</feature>
<dbReference type="PRINTS" id="PR01434">
    <property type="entry name" value="NADHDHGNASE5"/>
</dbReference>
<evidence type="ECO:0000256" key="13">
    <source>
        <dbReference type="ARBA" id="ARBA00023128"/>
    </source>
</evidence>
<dbReference type="GO" id="GO:0005743">
    <property type="term" value="C:mitochondrial inner membrane"/>
    <property type="evidence" value="ECO:0007669"/>
    <property type="project" value="UniProtKB-SubCell"/>
</dbReference>
<feature type="domain" description="NADH dehydrogenase subunit 5 C-terminal" evidence="19">
    <location>
        <begin position="434"/>
        <end position="639"/>
    </location>
</feature>
<dbReference type="GO" id="GO:0042773">
    <property type="term" value="P:ATP synthesis coupled electron transport"/>
    <property type="evidence" value="ECO:0007669"/>
    <property type="project" value="InterPro"/>
</dbReference>
<dbReference type="AlphaFoldDB" id="A0A075DWE3"/>
<dbReference type="GO" id="GO:0003954">
    <property type="term" value="F:NADH dehydrogenase activity"/>
    <property type="evidence" value="ECO:0007669"/>
    <property type="project" value="TreeGrafter"/>
</dbReference>
<evidence type="ECO:0000256" key="5">
    <source>
        <dbReference type="ARBA" id="ARBA00022660"/>
    </source>
</evidence>
<keyword evidence="11 16" id="KW-0520">NAD</keyword>
<evidence type="ECO:0000256" key="3">
    <source>
        <dbReference type="ARBA" id="ARBA00021096"/>
    </source>
</evidence>
<dbReference type="PRINTS" id="PR01435">
    <property type="entry name" value="NPOXDRDTASE5"/>
</dbReference>
<comment type="subcellular location">
    <subcellularLocation>
        <location evidence="1">Mitochondrion inner membrane</location>
        <topology evidence="1">Multi-pass membrane protein</topology>
    </subcellularLocation>
</comment>
<evidence type="ECO:0000256" key="14">
    <source>
        <dbReference type="ARBA" id="ARBA00023136"/>
    </source>
</evidence>
<keyword evidence="12 16" id="KW-0830">Ubiquinone</keyword>
<dbReference type="InterPro" id="IPR001516">
    <property type="entry name" value="Proton_antipo_N"/>
</dbReference>
<evidence type="ECO:0000313" key="20">
    <source>
        <dbReference type="EMBL" id="AHY04414.1"/>
    </source>
</evidence>
<evidence type="ECO:0000256" key="6">
    <source>
        <dbReference type="ARBA" id="ARBA00022692"/>
    </source>
</evidence>
<feature type="transmembrane region" description="Helical" evidence="16">
    <location>
        <begin position="283"/>
        <end position="304"/>
    </location>
</feature>
<evidence type="ECO:0000256" key="10">
    <source>
        <dbReference type="ARBA" id="ARBA00022989"/>
    </source>
</evidence>
<evidence type="ECO:0000256" key="16">
    <source>
        <dbReference type="RuleBase" id="RU003404"/>
    </source>
</evidence>
<feature type="transmembrane region" description="Helical" evidence="16">
    <location>
        <begin position="519"/>
        <end position="539"/>
    </location>
</feature>
<keyword evidence="10 16" id="KW-1133">Transmembrane helix</keyword>
<dbReference type="PANTHER" id="PTHR42829">
    <property type="entry name" value="NADH-UBIQUINONE OXIDOREDUCTASE CHAIN 5"/>
    <property type="match status" value="1"/>
</dbReference>
<comment type="similarity">
    <text evidence="16">Belongs to the complex I subunit 5 family.</text>
</comment>
<accession>A0A075DWE3</accession>
<feature type="transmembrane region" description="Helical" evidence="16">
    <location>
        <begin position="339"/>
        <end position="360"/>
    </location>
</feature>
<protein>
    <recommendedName>
        <fullName evidence="3 16">NADH-ubiquinone oxidoreductase chain 5</fullName>
        <ecNumber evidence="2 16">7.1.1.2</ecNumber>
    </recommendedName>
</protein>
<feature type="transmembrane region" description="Helical" evidence="16">
    <location>
        <begin position="253"/>
        <end position="277"/>
    </location>
</feature>
<keyword evidence="7" id="KW-0999">Mitochondrion inner membrane</keyword>
<feature type="transmembrane region" description="Helical" evidence="16">
    <location>
        <begin position="311"/>
        <end position="333"/>
    </location>
</feature>
<keyword evidence="4 16" id="KW-0813">Transport</keyword>
<dbReference type="GO" id="GO:0015990">
    <property type="term" value="P:electron transport coupled proton transport"/>
    <property type="evidence" value="ECO:0007669"/>
    <property type="project" value="TreeGrafter"/>
</dbReference>
<dbReference type="InterPro" id="IPR018393">
    <property type="entry name" value="NADHpl_OxRdtase_5_subgr"/>
</dbReference>
<dbReference type="Pfam" id="PF06455">
    <property type="entry name" value="NADH5_C"/>
    <property type="match status" value="1"/>
</dbReference>
<feature type="domain" description="NADH-Ubiquinone oxidoreductase (complex I) chain 5 N-terminal" evidence="18">
    <location>
        <begin position="64"/>
        <end position="114"/>
    </location>
</feature>
<evidence type="ECO:0000256" key="7">
    <source>
        <dbReference type="ARBA" id="ARBA00022792"/>
    </source>
</evidence>
<evidence type="ECO:0000256" key="11">
    <source>
        <dbReference type="ARBA" id="ARBA00023027"/>
    </source>
</evidence>
<dbReference type="NCBIfam" id="TIGR01974">
    <property type="entry name" value="NDH_I_L"/>
    <property type="match status" value="1"/>
</dbReference>
<keyword evidence="8" id="KW-1278">Translocase</keyword>
<feature type="transmembrane region" description="Helical" evidence="16">
    <location>
        <begin position="622"/>
        <end position="643"/>
    </location>
</feature>
<evidence type="ECO:0000256" key="4">
    <source>
        <dbReference type="ARBA" id="ARBA00022448"/>
    </source>
</evidence>
<feature type="domain" description="NADH:quinone oxidoreductase/Mrp antiporter transmembrane" evidence="17">
    <location>
        <begin position="130"/>
        <end position="417"/>
    </location>
</feature>
<feature type="transmembrane region" description="Helical" evidence="16">
    <location>
        <begin position="372"/>
        <end position="396"/>
    </location>
</feature>